<dbReference type="GO" id="GO:0006772">
    <property type="term" value="P:thiamine metabolic process"/>
    <property type="evidence" value="ECO:0007669"/>
    <property type="project" value="UniProtKB-UniRule"/>
</dbReference>
<dbReference type="InterPro" id="IPR007373">
    <property type="entry name" value="Thiamin_PyroPKinase_B1-bd"/>
</dbReference>
<dbReference type="CDD" id="cd07995">
    <property type="entry name" value="TPK"/>
    <property type="match status" value="1"/>
</dbReference>
<dbReference type="SUPFAM" id="SSF63999">
    <property type="entry name" value="Thiamin pyrophosphokinase, catalytic domain"/>
    <property type="match status" value="1"/>
</dbReference>
<dbReference type="Pfam" id="PF04265">
    <property type="entry name" value="TPK_B1_binding"/>
    <property type="match status" value="1"/>
</dbReference>
<feature type="domain" description="Thiamin pyrophosphokinase thiamin-binding" evidence="6">
    <location>
        <begin position="145"/>
        <end position="210"/>
    </location>
</feature>
<dbReference type="Gene3D" id="3.40.50.10240">
    <property type="entry name" value="Thiamin pyrophosphokinase, catalytic domain"/>
    <property type="match status" value="1"/>
</dbReference>
<organism evidence="7 8">
    <name type="scientific">Pseudobacillus wudalianchiensis</name>
    <dbReference type="NCBI Taxonomy" id="1743143"/>
    <lineage>
        <taxon>Bacteria</taxon>
        <taxon>Bacillati</taxon>
        <taxon>Bacillota</taxon>
        <taxon>Bacilli</taxon>
        <taxon>Bacillales</taxon>
        <taxon>Bacillaceae</taxon>
        <taxon>Pseudobacillus</taxon>
    </lineage>
</organism>
<evidence type="ECO:0000256" key="4">
    <source>
        <dbReference type="ARBA" id="ARBA00022840"/>
    </source>
</evidence>
<dbReference type="AlphaFoldDB" id="A0A1B9AJ47"/>
<proteinExistence type="predicted"/>
<name>A0A1B9AJ47_9BACI</name>
<keyword evidence="1" id="KW-0808">Transferase</keyword>
<dbReference type="GO" id="GO:0016301">
    <property type="term" value="F:kinase activity"/>
    <property type="evidence" value="ECO:0007669"/>
    <property type="project" value="UniProtKB-KW"/>
</dbReference>
<accession>A0A1B9AJ47</accession>
<dbReference type="InterPro" id="IPR036371">
    <property type="entry name" value="TPK_B1-bd_sf"/>
</dbReference>
<dbReference type="GO" id="GO:0009229">
    <property type="term" value="P:thiamine diphosphate biosynthetic process"/>
    <property type="evidence" value="ECO:0007669"/>
    <property type="project" value="InterPro"/>
</dbReference>
<dbReference type="InterPro" id="IPR036759">
    <property type="entry name" value="TPK_catalytic_sf"/>
</dbReference>
<keyword evidence="4" id="KW-0067">ATP-binding</keyword>
<dbReference type="InterPro" id="IPR007371">
    <property type="entry name" value="TPK_catalytic"/>
</dbReference>
<dbReference type="GO" id="GO:0004788">
    <property type="term" value="F:thiamine diphosphokinase activity"/>
    <property type="evidence" value="ECO:0007669"/>
    <property type="project" value="UniProtKB-UniRule"/>
</dbReference>
<sequence>MKMILVAGGPERELPDLKSFEETDVHWIGIDRGTLYLLHRGIKPQAAFGDFDSITAEEWDLIKKEVESIHTFPAEKDETDLELALQWALSFKPGHLTILGATGGRLDHFFGTVSLLTNNQLAFHDTEVEVVDRQNRLAIYQGPLKKRVENDTDYKYFSFFPVTKEVKEFTLEGFKYPLTNHTVQLGSTLYVSNELIGESGTFSFTDGILIMVRSSDD</sequence>
<dbReference type="InterPro" id="IPR006282">
    <property type="entry name" value="Thi_PPkinase"/>
</dbReference>
<gene>
    <name evidence="7" type="ORF">A8F95_12910</name>
</gene>
<dbReference type="GO" id="GO:0030975">
    <property type="term" value="F:thiamine binding"/>
    <property type="evidence" value="ECO:0007669"/>
    <property type="project" value="InterPro"/>
</dbReference>
<evidence type="ECO:0000313" key="7">
    <source>
        <dbReference type="EMBL" id="OCA83875.1"/>
    </source>
</evidence>
<reference evidence="8" key="1">
    <citation type="submission" date="2016-05" db="EMBL/GenBank/DDBJ databases">
        <authorList>
            <person name="Liu B."/>
            <person name="Wang J."/>
            <person name="Zhu Y."/>
            <person name="Liu G."/>
            <person name="Chen Q."/>
            <person name="Chen Z."/>
            <person name="Lan J."/>
            <person name="Che J."/>
            <person name="Ge C."/>
            <person name="Shi H."/>
            <person name="Pan Z."/>
            <person name="Liu X."/>
        </authorList>
    </citation>
    <scope>NUCLEOTIDE SEQUENCE [LARGE SCALE GENOMIC DNA]</scope>
    <source>
        <strain evidence="8">FJAT-27215</strain>
    </source>
</reference>
<keyword evidence="8" id="KW-1185">Reference proteome</keyword>
<dbReference type="SUPFAM" id="SSF63862">
    <property type="entry name" value="Thiamin pyrophosphokinase, substrate-binding domain"/>
    <property type="match status" value="1"/>
</dbReference>
<keyword evidence="2" id="KW-0547">Nucleotide-binding</keyword>
<evidence type="ECO:0000256" key="5">
    <source>
        <dbReference type="NCBIfam" id="TIGR01378"/>
    </source>
</evidence>
<dbReference type="SMART" id="SM00983">
    <property type="entry name" value="TPK_B1_binding"/>
    <property type="match status" value="1"/>
</dbReference>
<dbReference type="EMBL" id="MAYT01000028">
    <property type="protein sequence ID" value="OCA83875.1"/>
    <property type="molecule type" value="Genomic_DNA"/>
</dbReference>
<evidence type="ECO:0000256" key="2">
    <source>
        <dbReference type="ARBA" id="ARBA00022741"/>
    </source>
</evidence>
<dbReference type="Pfam" id="PF04263">
    <property type="entry name" value="TPK_catalytic"/>
    <property type="match status" value="1"/>
</dbReference>
<evidence type="ECO:0000256" key="1">
    <source>
        <dbReference type="ARBA" id="ARBA00022679"/>
    </source>
</evidence>
<evidence type="ECO:0000313" key="8">
    <source>
        <dbReference type="Proteomes" id="UP000092578"/>
    </source>
</evidence>
<dbReference type="PANTHER" id="PTHR41299">
    <property type="entry name" value="THIAMINE PYROPHOSPHOKINASE"/>
    <property type="match status" value="1"/>
</dbReference>
<dbReference type="NCBIfam" id="TIGR01378">
    <property type="entry name" value="thi_PPkinase"/>
    <property type="match status" value="1"/>
</dbReference>
<dbReference type="GO" id="GO:0005524">
    <property type="term" value="F:ATP binding"/>
    <property type="evidence" value="ECO:0007669"/>
    <property type="project" value="UniProtKB-KW"/>
</dbReference>
<dbReference type="PANTHER" id="PTHR41299:SF1">
    <property type="entry name" value="THIAMINE PYROPHOSPHOKINASE"/>
    <property type="match status" value="1"/>
</dbReference>
<dbReference type="Proteomes" id="UP000092578">
    <property type="component" value="Unassembled WGS sequence"/>
</dbReference>
<dbReference type="InterPro" id="IPR053149">
    <property type="entry name" value="TPK"/>
</dbReference>
<protein>
    <recommendedName>
        <fullName evidence="5">Thiamine diphosphokinase</fullName>
        <ecNumber evidence="5">2.7.6.2</ecNumber>
    </recommendedName>
</protein>
<evidence type="ECO:0000256" key="3">
    <source>
        <dbReference type="ARBA" id="ARBA00022777"/>
    </source>
</evidence>
<keyword evidence="3 7" id="KW-0418">Kinase</keyword>
<evidence type="ECO:0000259" key="6">
    <source>
        <dbReference type="SMART" id="SM00983"/>
    </source>
</evidence>
<dbReference type="EC" id="2.7.6.2" evidence="5"/>
<dbReference type="RefSeq" id="WP_065411510.1">
    <property type="nucleotide sequence ID" value="NZ_MAYT01000028.1"/>
</dbReference>
<comment type="caution">
    <text evidence="7">The sequence shown here is derived from an EMBL/GenBank/DDBJ whole genome shotgun (WGS) entry which is preliminary data.</text>
</comment>